<dbReference type="AlphaFoldDB" id="A0A133U422"/>
<sequence length="273" mass="31194">MDWEESRDKWLTWGNTIQRFIQRCIEIDENAKISTSELHELHTEFARNHDLDTVTQYKLTQEVKKLSYANYSRNMRFESGDRGGIRGIRVVLPSEEKKQETNSILEFIRECVEKNEGNKISGENLYKLYSQFAGGRDMKVQKRKNLTEKIKELSYVEYSNTYRFEGEQKRGFKNIAVNVSEVGDGSQNKGTPRPSPKTTEPSPEQPSKEQKNRGGETKERENSENGDGPGEHVEEKTLHPVSRESEKKKKEGELRGKESGGEGGRCLDAGSSP</sequence>
<comment type="caution">
    <text evidence="2">The sequence shown here is derived from an EMBL/GenBank/DDBJ whole genome shotgun (WGS) entry which is preliminary data.</text>
</comment>
<feature type="compositionally biased region" description="Polar residues" evidence="1">
    <location>
        <begin position="185"/>
        <end position="202"/>
    </location>
</feature>
<gene>
    <name evidence="2" type="ORF">AKJ61_03920</name>
</gene>
<feature type="compositionally biased region" description="Basic and acidic residues" evidence="1">
    <location>
        <begin position="206"/>
        <end position="260"/>
    </location>
</feature>
<evidence type="ECO:0000313" key="2">
    <source>
        <dbReference type="EMBL" id="KXA88937.1"/>
    </source>
</evidence>
<dbReference type="Proteomes" id="UP000070184">
    <property type="component" value="Unassembled WGS sequence"/>
</dbReference>
<accession>A0A133U422</accession>
<dbReference type="EMBL" id="LHXK01000068">
    <property type="protein sequence ID" value="KXA88937.1"/>
    <property type="molecule type" value="Genomic_DNA"/>
</dbReference>
<organism evidence="2 3">
    <name type="scientific">candidate division MSBL1 archaeon SCGC-AAA259B11</name>
    <dbReference type="NCBI Taxonomy" id="1698260"/>
    <lineage>
        <taxon>Archaea</taxon>
        <taxon>Methanobacteriati</taxon>
        <taxon>Methanobacteriota</taxon>
        <taxon>candidate division MSBL1</taxon>
    </lineage>
</organism>
<name>A0A133U422_9EURY</name>
<reference evidence="2 3" key="1">
    <citation type="journal article" date="2016" name="Sci. Rep.">
        <title>Metabolic traits of an uncultured archaeal lineage -MSBL1- from brine pools of the Red Sea.</title>
        <authorList>
            <person name="Mwirichia R."/>
            <person name="Alam I."/>
            <person name="Rashid M."/>
            <person name="Vinu M."/>
            <person name="Ba-Alawi W."/>
            <person name="Anthony Kamau A."/>
            <person name="Kamanda Ngugi D."/>
            <person name="Goker M."/>
            <person name="Klenk H.P."/>
            <person name="Bajic V."/>
            <person name="Stingl U."/>
        </authorList>
    </citation>
    <scope>NUCLEOTIDE SEQUENCE [LARGE SCALE GENOMIC DNA]</scope>
    <source>
        <strain evidence="2">SCGC-AAA259B11</strain>
    </source>
</reference>
<evidence type="ECO:0000313" key="3">
    <source>
        <dbReference type="Proteomes" id="UP000070184"/>
    </source>
</evidence>
<evidence type="ECO:0000256" key="1">
    <source>
        <dbReference type="SAM" id="MobiDB-lite"/>
    </source>
</evidence>
<protein>
    <submittedName>
        <fullName evidence="2">Uncharacterized protein</fullName>
    </submittedName>
</protein>
<keyword evidence="3" id="KW-1185">Reference proteome</keyword>
<feature type="region of interest" description="Disordered" evidence="1">
    <location>
        <begin position="179"/>
        <end position="273"/>
    </location>
</feature>
<proteinExistence type="predicted"/>